<comment type="caution">
    <text evidence="1">The sequence shown here is derived from an EMBL/GenBank/DDBJ whole genome shotgun (WGS) entry which is preliminary data.</text>
</comment>
<reference evidence="1" key="2">
    <citation type="journal article" date="2020" name="Nat. Commun.">
        <title>Large-scale genome sequencing of mycorrhizal fungi provides insights into the early evolution of symbiotic traits.</title>
        <authorList>
            <person name="Miyauchi S."/>
            <person name="Kiss E."/>
            <person name="Kuo A."/>
            <person name="Drula E."/>
            <person name="Kohler A."/>
            <person name="Sanchez-Garcia M."/>
            <person name="Morin E."/>
            <person name="Andreopoulos B."/>
            <person name="Barry K.W."/>
            <person name="Bonito G."/>
            <person name="Buee M."/>
            <person name="Carver A."/>
            <person name="Chen C."/>
            <person name="Cichocki N."/>
            <person name="Clum A."/>
            <person name="Culley D."/>
            <person name="Crous P.W."/>
            <person name="Fauchery L."/>
            <person name="Girlanda M."/>
            <person name="Hayes R.D."/>
            <person name="Keri Z."/>
            <person name="LaButti K."/>
            <person name="Lipzen A."/>
            <person name="Lombard V."/>
            <person name="Magnuson J."/>
            <person name="Maillard F."/>
            <person name="Murat C."/>
            <person name="Nolan M."/>
            <person name="Ohm R.A."/>
            <person name="Pangilinan J."/>
            <person name="Pereira M.F."/>
            <person name="Perotto S."/>
            <person name="Peter M."/>
            <person name="Pfister S."/>
            <person name="Riley R."/>
            <person name="Sitrit Y."/>
            <person name="Stielow J.B."/>
            <person name="Szollosi G."/>
            <person name="Zifcakova L."/>
            <person name="Stursova M."/>
            <person name="Spatafora J.W."/>
            <person name="Tedersoo L."/>
            <person name="Vaario L.M."/>
            <person name="Yamada A."/>
            <person name="Yan M."/>
            <person name="Wang P."/>
            <person name="Xu J."/>
            <person name="Bruns T."/>
            <person name="Baldrian P."/>
            <person name="Vilgalys R."/>
            <person name="Dunand C."/>
            <person name="Henrissat B."/>
            <person name="Grigoriev I.V."/>
            <person name="Hibbett D."/>
            <person name="Nagy L.G."/>
            <person name="Martin F.M."/>
        </authorList>
    </citation>
    <scope>NUCLEOTIDE SEQUENCE</scope>
    <source>
        <strain evidence="1">P2</strain>
    </source>
</reference>
<organism evidence="1 2">
    <name type="scientific">Thelephora ganbajun</name>
    <name type="common">Ganba fungus</name>
    <dbReference type="NCBI Taxonomy" id="370292"/>
    <lineage>
        <taxon>Eukaryota</taxon>
        <taxon>Fungi</taxon>
        <taxon>Dikarya</taxon>
        <taxon>Basidiomycota</taxon>
        <taxon>Agaricomycotina</taxon>
        <taxon>Agaricomycetes</taxon>
        <taxon>Thelephorales</taxon>
        <taxon>Thelephoraceae</taxon>
        <taxon>Thelephora</taxon>
    </lineage>
</organism>
<dbReference type="EMBL" id="MU117976">
    <property type="protein sequence ID" value="KAF9651323.1"/>
    <property type="molecule type" value="Genomic_DNA"/>
</dbReference>
<evidence type="ECO:0000313" key="1">
    <source>
        <dbReference type="EMBL" id="KAF9651323.1"/>
    </source>
</evidence>
<gene>
    <name evidence="1" type="ORF">BDM02DRAFT_3091364</name>
</gene>
<sequence>MHNNGNRRPSQNHQYHPSQPPSDPNLERYVADSVQDAHRLLAVYPFASATPTAHVARHLSNLTISPTYMHPQYQYMDYSDGEYGEYANELQYLTSGRPIPGDGGYWENTRNEAVRYLTETPSYNYNYPQQDLSTIWQTGYQPSEFAQSIFQHTLSSMPSVYPTPPPGIAHSSSSLANALQEQPCPPRRVYEPETSAQFFNEFVASKTKDLPIATPSIPALAPAPTPKPPIPAPPATTPPVSPNSVLPRAQTPTLAPRVIEPQAVTPRKRKHEDTESTVPKPQPSHQASVNHPILPRKDLFSLPRIPKKSQVYVDVPPRPSYWKSQVPVYQPPTIRESSLTTDGPSDDSHPSAASTAQNRSSSAISTTDGRTSPVKRTGGRDDRAPFEKLESLIDEIFEAEDDLPQYPDPSDLRRDLFSSCATTNCARPCLNPAVVSKITTIVGKISRPTKRRPPTSRGQSGAPNSARKDDGRISDLEVPKILRLLKTLERSVLAGEDFDPFKLSLESQSSAKRSAVKKSGKGSKRGKASEPGPSEDGNLVIADPDPDDPQESGVNLESLLKCLAMAKESVLAAECCISILSSDRLPKQVYSEELISTCFGVAKNQLGKVVYPFVEAATDLYGQVPPILRTMVQTSSVETQAHRSLIAEIFQILSSVIPRINSLICAEFISLSDVIIIQAVYIAIGPFFIMEPIAPDGKGKKSNAIHNTLGNSAMKGLRLDALTLIRSIFAFHEEQRSWIIEEILSSLSRLSDAKQKAGQFRLRDGRSIRTVSALLLQLVQTSAHDVPSRARKIMKMRLQAQATQETTKYNSVELGDDDIEEMNLYTNGLESAIKSAKTIVLFLTQRSGKTKITKSSNEAEYRAIFDNFISDLLAVLFWPEWPAAGLLLGIISKVMVGSLDDVKTNQSDTGAARSMALDQLGVIASRLRSTSLKFGSKSLTEDNRARVLKPMEEIYSSLNISELDARTFAHQEIFSFLCKHSTEDQSYDSARELTGAIWGQELASVLKQCQANIATPGSNQPSQSLISFTSKVKSALCDVWIESSADVFDPGYTLFSEQEAVRIDRLSEEVGSVQSLKSLFLPILNVVLVALDAPPVFMRTKALRALGQIVTSDPSILSMSNVRSAIEIHLLDHSTAVRDAAVDLIGKYMIDSPVVAREYYPRVAERVADTGLAVRKRVIKLLKSFYEASDDTGHRIDICTKLTMRWFDEDHSIKELAAKTLEELWFHDSSVAGQRRERSKAEASSTVAVIMGVLAGFRERQSPLEDILHKMMLEKQEPDIALLRSRYSEICDTLIDGLVDASDVPGFTTTNSIRTIHLFTSAYPQLLTASKASTLLPYLKDDRTALTEDEQTIADYLLKIFRGAIPHMPKTATGFGQDLQLALQPMILKPSAAQLFVQGLQETVACMCAVVQCLTRDFLRLVNLLKSCNGLLQKFAAKPANTQLSPADSRSLSMLILIVSLLCEHCDFDHLSEQREGISHCVGPSITQNSITDHVYTMLVRLYDKYSDSTLKGRLLQCLGFLFRTQPSLMTLEPSTRIMDQIFQSDSDETKGRLLKILHDFLVSEASKHAEIEKEKGAILPELIQMKVNLAELVGNTEDFAESGVSSAVLQRYLDPILKAALSPVPQLQGGAIDVLTFTIKQGLTHPLQSFPVVVALETSPVLSISNRASSLHHVLHNKHSSLLNSRYLVSAKASFDYQRSLCGVDAVQGGIIQSTPTALLHGWYSLVREKRQAKLEFLRAMSKVFDVQEVTTQHDIYFARYMADNLACFEYKVQEDVLTVAKHLTSVLSTSGAQLIETVSPAHLLTQLHGDCGINQERIVVSEGMLPSMQSSVIISVVMLLKAYLKSTYSISEEKCAKWLIGKKTAIGDKVVTRRSTVGISWDRLPFATRPITTLGDITEQQETFLRIWSEDGVNEDVEE</sequence>
<dbReference type="Proteomes" id="UP000886501">
    <property type="component" value="Unassembled WGS sequence"/>
</dbReference>
<proteinExistence type="predicted"/>
<protein>
    <submittedName>
        <fullName evidence="1">Uncharacterized protein</fullName>
    </submittedName>
</protein>
<name>A0ACB6ZPS2_THEGA</name>
<keyword evidence="2" id="KW-1185">Reference proteome</keyword>
<evidence type="ECO:0000313" key="2">
    <source>
        <dbReference type="Proteomes" id="UP000886501"/>
    </source>
</evidence>
<accession>A0ACB6ZPS2</accession>
<reference evidence="1" key="1">
    <citation type="submission" date="2019-10" db="EMBL/GenBank/DDBJ databases">
        <authorList>
            <consortium name="DOE Joint Genome Institute"/>
            <person name="Kuo A."/>
            <person name="Miyauchi S."/>
            <person name="Kiss E."/>
            <person name="Drula E."/>
            <person name="Kohler A."/>
            <person name="Sanchez-Garcia M."/>
            <person name="Andreopoulos B."/>
            <person name="Barry K.W."/>
            <person name="Bonito G."/>
            <person name="Buee M."/>
            <person name="Carver A."/>
            <person name="Chen C."/>
            <person name="Cichocki N."/>
            <person name="Clum A."/>
            <person name="Culley D."/>
            <person name="Crous P.W."/>
            <person name="Fauchery L."/>
            <person name="Girlanda M."/>
            <person name="Hayes R."/>
            <person name="Keri Z."/>
            <person name="Labutti K."/>
            <person name="Lipzen A."/>
            <person name="Lombard V."/>
            <person name="Magnuson J."/>
            <person name="Maillard F."/>
            <person name="Morin E."/>
            <person name="Murat C."/>
            <person name="Nolan M."/>
            <person name="Ohm R."/>
            <person name="Pangilinan J."/>
            <person name="Pereira M."/>
            <person name="Perotto S."/>
            <person name="Peter M."/>
            <person name="Riley R."/>
            <person name="Sitrit Y."/>
            <person name="Stielow B."/>
            <person name="Szollosi G."/>
            <person name="Zifcakova L."/>
            <person name="Stursova M."/>
            <person name="Spatafora J.W."/>
            <person name="Tedersoo L."/>
            <person name="Vaario L.-M."/>
            <person name="Yamada A."/>
            <person name="Yan M."/>
            <person name="Wang P."/>
            <person name="Xu J."/>
            <person name="Bruns T."/>
            <person name="Baldrian P."/>
            <person name="Vilgalys R."/>
            <person name="Henrissat B."/>
            <person name="Grigoriev I.V."/>
            <person name="Hibbett D."/>
            <person name="Nagy L.G."/>
            <person name="Martin F.M."/>
        </authorList>
    </citation>
    <scope>NUCLEOTIDE SEQUENCE</scope>
    <source>
        <strain evidence="1">P2</strain>
    </source>
</reference>